<dbReference type="Proteomes" id="UP000050786">
    <property type="component" value="Unassembled WGS sequence"/>
</dbReference>
<dbReference type="Pfam" id="PF12728">
    <property type="entry name" value="HTH_17"/>
    <property type="match status" value="1"/>
</dbReference>
<keyword evidence="4" id="KW-1185">Reference proteome</keyword>
<accession>A0A0P1EM05</accession>
<evidence type="ECO:0000256" key="1">
    <source>
        <dbReference type="SAM" id="MobiDB-lite"/>
    </source>
</evidence>
<gene>
    <name evidence="3" type="ORF">RUM4293_03050</name>
</gene>
<sequence>MPKKTGRRGVPARDKARSLHPMADCTVIEAAALMRCNPSTIYRLINRGEISAYSRNGLTLIEGESIVAMKERHRIKPGDMPETNDPDAAPKWNAA</sequence>
<organism evidence="3 4">
    <name type="scientific">Ruegeria atlantica</name>
    <dbReference type="NCBI Taxonomy" id="81569"/>
    <lineage>
        <taxon>Bacteria</taxon>
        <taxon>Pseudomonadati</taxon>
        <taxon>Pseudomonadota</taxon>
        <taxon>Alphaproteobacteria</taxon>
        <taxon>Rhodobacterales</taxon>
        <taxon>Roseobacteraceae</taxon>
        <taxon>Ruegeria</taxon>
    </lineage>
</organism>
<evidence type="ECO:0000313" key="3">
    <source>
        <dbReference type="EMBL" id="CUH44153.1"/>
    </source>
</evidence>
<evidence type="ECO:0000259" key="2">
    <source>
        <dbReference type="Pfam" id="PF12728"/>
    </source>
</evidence>
<feature type="domain" description="Helix-turn-helix" evidence="2">
    <location>
        <begin position="26"/>
        <end position="74"/>
    </location>
</feature>
<protein>
    <submittedName>
        <fullName evidence="3">DNA binding domain, excisionase family</fullName>
    </submittedName>
</protein>
<proteinExistence type="predicted"/>
<evidence type="ECO:0000313" key="4">
    <source>
        <dbReference type="Proteomes" id="UP000050786"/>
    </source>
</evidence>
<dbReference type="InterPro" id="IPR041657">
    <property type="entry name" value="HTH_17"/>
</dbReference>
<dbReference type="AlphaFoldDB" id="A0A0P1EM05"/>
<dbReference type="RefSeq" id="WP_058274106.1">
    <property type="nucleotide sequence ID" value="NZ_CYPS01000043.1"/>
</dbReference>
<feature type="region of interest" description="Disordered" evidence="1">
    <location>
        <begin position="73"/>
        <end position="95"/>
    </location>
</feature>
<dbReference type="EMBL" id="CYPS01000043">
    <property type="protein sequence ID" value="CUH44153.1"/>
    <property type="molecule type" value="Genomic_DNA"/>
</dbReference>
<reference evidence="4" key="1">
    <citation type="submission" date="2015-09" db="EMBL/GenBank/DDBJ databases">
        <authorList>
            <person name="Rodrigo-Torres L."/>
            <person name="Arahal D.R."/>
        </authorList>
    </citation>
    <scope>NUCLEOTIDE SEQUENCE [LARGE SCALE GENOMIC DNA]</scope>
    <source>
        <strain evidence="4">CECT 4293</strain>
    </source>
</reference>
<name>A0A0P1EM05_9RHOB</name>